<dbReference type="SUPFAM" id="SSF142906">
    <property type="entry name" value="YjbR-like"/>
    <property type="match status" value="1"/>
</dbReference>
<proteinExistence type="predicted"/>
<protein>
    <submittedName>
        <fullName evidence="1">MmcQ/YjbR family DNA-binding protein</fullName>
    </submittedName>
</protein>
<organism evidence="1 2">
    <name type="scientific">Actinomadura harenae</name>
    <dbReference type="NCBI Taxonomy" id="2483351"/>
    <lineage>
        <taxon>Bacteria</taxon>
        <taxon>Bacillati</taxon>
        <taxon>Actinomycetota</taxon>
        <taxon>Actinomycetes</taxon>
        <taxon>Streptosporangiales</taxon>
        <taxon>Thermomonosporaceae</taxon>
        <taxon>Actinomadura</taxon>
    </lineage>
</organism>
<dbReference type="EMBL" id="RFFG01000025">
    <property type="protein sequence ID" value="RMI43471.1"/>
    <property type="molecule type" value="Genomic_DNA"/>
</dbReference>
<evidence type="ECO:0000313" key="2">
    <source>
        <dbReference type="Proteomes" id="UP000282674"/>
    </source>
</evidence>
<keyword evidence="1" id="KW-0238">DNA-binding</keyword>
<keyword evidence="2" id="KW-1185">Reference proteome</keyword>
<dbReference type="Proteomes" id="UP000282674">
    <property type="component" value="Unassembled WGS sequence"/>
</dbReference>
<reference evidence="1 2" key="1">
    <citation type="submission" date="2018-10" db="EMBL/GenBank/DDBJ databases">
        <title>Isolation from soil.</title>
        <authorList>
            <person name="Hu J."/>
        </authorList>
    </citation>
    <scope>NUCLEOTIDE SEQUENCE [LARGE SCALE GENOMIC DNA]</scope>
    <source>
        <strain evidence="1 2">NEAU-Ht49</strain>
    </source>
</reference>
<dbReference type="AlphaFoldDB" id="A0A3M2M1G0"/>
<dbReference type="Pfam" id="PF04237">
    <property type="entry name" value="YjbR"/>
    <property type="match status" value="1"/>
</dbReference>
<dbReference type="InterPro" id="IPR038056">
    <property type="entry name" value="YjbR-like_sf"/>
</dbReference>
<dbReference type="GO" id="GO:0003677">
    <property type="term" value="F:DNA binding"/>
    <property type="evidence" value="ECO:0007669"/>
    <property type="project" value="UniProtKB-KW"/>
</dbReference>
<accession>A0A3M2M1G0</accession>
<comment type="caution">
    <text evidence="1">The sequence shown here is derived from an EMBL/GenBank/DDBJ whole genome shotgun (WGS) entry which is preliminary data.</text>
</comment>
<dbReference type="InterPro" id="IPR058532">
    <property type="entry name" value="YjbR/MT2646/Rv2570-like"/>
</dbReference>
<evidence type="ECO:0000313" key="1">
    <source>
        <dbReference type="EMBL" id="RMI43471.1"/>
    </source>
</evidence>
<sequence>MPSRMMAGMDEKETERRKARLTEICAGLPEASATESGHGPYVTFRVRRKTFGWYLDGHQGDDRVSLWLKVTLDEQQALLGSDPERFFSVPYMGQHGWVGVRLDLPDIDWEEIAELATESYRLLAPKRLSDRLTL</sequence>
<dbReference type="Gene3D" id="3.90.1150.30">
    <property type="match status" value="1"/>
</dbReference>
<gene>
    <name evidence="1" type="ORF">EBO15_16110</name>
</gene>
<name>A0A3M2M1G0_9ACTN</name>